<dbReference type="Proteomes" id="UP000199527">
    <property type="component" value="Unassembled WGS sequence"/>
</dbReference>
<dbReference type="Pfam" id="PF04314">
    <property type="entry name" value="PCuAC"/>
    <property type="match status" value="1"/>
</dbReference>
<evidence type="ECO:0000313" key="3">
    <source>
        <dbReference type="Proteomes" id="UP000199527"/>
    </source>
</evidence>
<dbReference type="Gene3D" id="2.60.40.1890">
    <property type="entry name" value="PCu(A)C copper chaperone"/>
    <property type="match status" value="1"/>
</dbReference>
<dbReference type="InterPro" id="IPR058248">
    <property type="entry name" value="Lxx211020-like"/>
</dbReference>
<sequence>MKFKQLFAWSALLLATPLFAQVEIVQGMVREMPPGVPNTAAYMTLINHGEDTALVGASCDLAGKTEIHTMLTENGMMKMRRIEKVALPKEKEVKLQQGGDHLMLLAIHHTPKAGQQVTCQLSFENGSRQQVQLPVVAMKAHGTHHNH</sequence>
<evidence type="ECO:0000313" key="2">
    <source>
        <dbReference type="EMBL" id="SDI67690.1"/>
    </source>
</evidence>
<gene>
    <name evidence="2" type="ORF">SAMN04488540_102389</name>
</gene>
<proteinExistence type="predicted"/>
<protein>
    <recommendedName>
        <fullName evidence="4">Copper(I)-binding protein</fullName>
    </recommendedName>
</protein>
<organism evidence="2 3">
    <name type="scientific">Ferrimonas sediminum</name>
    <dbReference type="NCBI Taxonomy" id="718193"/>
    <lineage>
        <taxon>Bacteria</taxon>
        <taxon>Pseudomonadati</taxon>
        <taxon>Pseudomonadota</taxon>
        <taxon>Gammaproteobacteria</taxon>
        <taxon>Alteromonadales</taxon>
        <taxon>Ferrimonadaceae</taxon>
        <taxon>Ferrimonas</taxon>
    </lineage>
</organism>
<dbReference type="RefSeq" id="WP_090362545.1">
    <property type="nucleotide sequence ID" value="NZ_FNEM01000002.1"/>
</dbReference>
<keyword evidence="3" id="KW-1185">Reference proteome</keyword>
<accession>A0A1G8MK48</accession>
<dbReference type="EMBL" id="FNEM01000002">
    <property type="protein sequence ID" value="SDI67690.1"/>
    <property type="molecule type" value="Genomic_DNA"/>
</dbReference>
<dbReference type="SUPFAM" id="SSF110087">
    <property type="entry name" value="DR1885-like metal-binding protein"/>
    <property type="match status" value="1"/>
</dbReference>
<feature type="chain" id="PRO_5011574851" description="Copper(I)-binding protein" evidence="1">
    <location>
        <begin position="21"/>
        <end position="147"/>
    </location>
</feature>
<keyword evidence="1" id="KW-0732">Signal</keyword>
<dbReference type="AlphaFoldDB" id="A0A1G8MK48"/>
<dbReference type="InterPro" id="IPR036182">
    <property type="entry name" value="PCuAC_sf"/>
</dbReference>
<name>A0A1G8MK48_9GAMM</name>
<dbReference type="PANTHER" id="PTHR36302:SF1">
    <property type="entry name" value="COPPER CHAPERONE PCU(A)C"/>
    <property type="match status" value="1"/>
</dbReference>
<reference evidence="3" key="1">
    <citation type="submission" date="2016-10" db="EMBL/GenBank/DDBJ databases">
        <authorList>
            <person name="Varghese N."/>
            <person name="Submissions S."/>
        </authorList>
    </citation>
    <scope>NUCLEOTIDE SEQUENCE [LARGE SCALE GENOMIC DNA]</scope>
    <source>
        <strain evidence="3">DSM 23317</strain>
    </source>
</reference>
<dbReference type="OrthoDB" id="9796962at2"/>
<feature type="signal peptide" evidence="1">
    <location>
        <begin position="1"/>
        <end position="20"/>
    </location>
</feature>
<evidence type="ECO:0000256" key="1">
    <source>
        <dbReference type="SAM" id="SignalP"/>
    </source>
</evidence>
<evidence type="ECO:0008006" key="4">
    <source>
        <dbReference type="Google" id="ProtNLM"/>
    </source>
</evidence>
<dbReference type="PANTHER" id="PTHR36302">
    <property type="entry name" value="BLR7088 PROTEIN"/>
    <property type="match status" value="1"/>
</dbReference>
<dbReference type="InterPro" id="IPR007410">
    <property type="entry name" value="LpqE-like"/>
</dbReference>